<evidence type="ECO:0000256" key="8">
    <source>
        <dbReference type="PIRSR" id="PIRSR036894-1"/>
    </source>
</evidence>
<gene>
    <name evidence="13" type="primary">manA</name>
    <name evidence="12" type="ORF">B4122_1479</name>
    <name evidence="13" type="ORF">J5227_22865</name>
</gene>
<proteinExistence type="inferred from homology"/>
<dbReference type="AlphaFoldDB" id="A0A162UBI5"/>
<dbReference type="FunFam" id="2.60.120.10:FF:000070">
    <property type="entry name" value="Mannose-6-phosphate isomerase"/>
    <property type="match status" value="1"/>
</dbReference>
<protein>
    <recommendedName>
        <fullName evidence="3 7">Mannose-6-phosphate isomerase</fullName>
        <ecNumber evidence="3 7">5.3.1.8</ecNumber>
    </recommendedName>
</protein>
<keyword evidence="5 7" id="KW-0862">Zinc</keyword>
<evidence type="ECO:0000256" key="5">
    <source>
        <dbReference type="ARBA" id="ARBA00022833"/>
    </source>
</evidence>
<comment type="similarity">
    <text evidence="2 7">Belongs to the mannose-6-phosphate isomerase type 1 family.</text>
</comment>
<name>A0A162UBI5_BACIU</name>
<dbReference type="InterPro" id="IPR001250">
    <property type="entry name" value="Man6P_Isoase-1"/>
</dbReference>
<dbReference type="Proteomes" id="UP000665181">
    <property type="component" value="Unassembled WGS sequence"/>
</dbReference>
<dbReference type="InterPro" id="IPR049071">
    <property type="entry name" value="MPI_cupin_dom"/>
</dbReference>
<comment type="catalytic activity">
    <reaction evidence="1 7">
        <text>D-mannose 6-phosphate = D-fructose 6-phosphate</text>
        <dbReference type="Rhea" id="RHEA:12356"/>
        <dbReference type="ChEBI" id="CHEBI:58735"/>
        <dbReference type="ChEBI" id="CHEBI:61527"/>
        <dbReference type="EC" id="5.3.1.8"/>
    </reaction>
</comment>
<dbReference type="EMBL" id="JAGFPW010000043">
    <property type="protein sequence ID" value="MBO3797074.1"/>
    <property type="molecule type" value="Genomic_DNA"/>
</dbReference>
<feature type="binding site" evidence="8">
    <location>
        <position position="97"/>
    </location>
    <ligand>
        <name>Zn(2+)</name>
        <dbReference type="ChEBI" id="CHEBI:29105"/>
    </ligand>
</feature>
<dbReference type="RefSeq" id="WP_041345310.1">
    <property type="nucleotide sequence ID" value="NZ_CP097498.1"/>
</dbReference>
<evidence type="ECO:0000313" key="14">
    <source>
        <dbReference type="Proteomes" id="UP000076442"/>
    </source>
</evidence>
<evidence type="ECO:0000259" key="10">
    <source>
        <dbReference type="Pfam" id="PF20511"/>
    </source>
</evidence>
<dbReference type="Gene3D" id="2.60.120.10">
    <property type="entry name" value="Jelly Rolls"/>
    <property type="match status" value="2"/>
</dbReference>
<dbReference type="PIRSF" id="PIRSF036894">
    <property type="entry name" value="PMI_Firm_short"/>
    <property type="match status" value="1"/>
</dbReference>
<accession>A0A162UBI5</accession>
<dbReference type="PANTHER" id="PTHR42742">
    <property type="entry name" value="TRANSCRIPTIONAL REPRESSOR MPRA"/>
    <property type="match status" value="1"/>
</dbReference>
<evidence type="ECO:0000259" key="11">
    <source>
        <dbReference type="Pfam" id="PF21621"/>
    </source>
</evidence>
<dbReference type="Pfam" id="PF20511">
    <property type="entry name" value="PMI_typeI_cat"/>
    <property type="match status" value="1"/>
</dbReference>
<dbReference type="EMBL" id="LJZV01000009">
    <property type="protein sequence ID" value="KZD92572.1"/>
    <property type="molecule type" value="Genomic_DNA"/>
</dbReference>
<evidence type="ECO:0000256" key="1">
    <source>
        <dbReference type="ARBA" id="ARBA00000757"/>
    </source>
</evidence>
<dbReference type="GO" id="GO:0004476">
    <property type="term" value="F:mannose-6-phosphate isomerase activity"/>
    <property type="evidence" value="ECO:0007669"/>
    <property type="project" value="UniProtKB-UniRule"/>
</dbReference>
<feature type="binding site" evidence="8">
    <location>
        <position position="115"/>
    </location>
    <ligand>
        <name>Zn(2+)</name>
        <dbReference type="ChEBI" id="CHEBI:29105"/>
    </ligand>
</feature>
<evidence type="ECO:0000256" key="2">
    <source>
        <dbReference type="ARBA" id="ARBA00010772"/>
    </source>
</evidence>
<dbReference type="GO" id="GO:0008270">
    <property type="term" value="F:zinc ion binding"/>
    <property type="evidence" value="ECO:0007669"/>
    <property type="project" value="UniProtKB-UniRule"/>
</dbReference>
<evidence type="ECO:0000313" key="12">
    <source>
        <dbReference type="EMBL" id="KZD92572.1"/>
    </source>
</evidence>
<dbReference type="SUPFAM" id="SSF51182">
    <property type="entry name" value="RmlC-like cupins"/>
    <property type="match status" value="1"/>
</dbReference>
<comment type="cofactor">
    <cofactor evidence="8">
        <name>Zn(2+)</name>
        <dbReference type="ChEBI" id="CHEBI:29105"/>
    </cofactor>
    <text evidence="8">Binds 1 zinc ion per subunit.</text>
</comment>
<dbReference type="InterPro" id="IPR051804">
    <property type="entry name" value="Carb_Metab_Reg_Kinase/Isom"/>
</dbReference>
<evidence type="ECO:0000313" key="13">
    <source>
        <dbReference type="EMBL" id="MBO3797074.1"/>
    </source>
</evidence>
<reference evidence="12 14" key="1">
    <citation type="submission" date="2015-09" db="EMBL/GenBank/DDBJ databases">
        <title>Spore heat resistance.</title>
        <authorList>
            <person name="Boekhorst J."/>
            <person name="Berendsen E.M."/>
            <person name="Wells-Bennik M.H."/>
            <person name="Kuipers O.P."/>
        </authorList>
    </citation>
    <scope>NUCLEOTIDE SEQUENCE [LARGE SCALE GENOMIC DNA]</scope>
    <source>
        <strain evidence="12 14">B4122</strain>
    </source>
</reference>
<dbReference type="CDD" id="cd07010">
    <property type="entry name" value="cupin_PMI_type_I_N_bac"/>
    <property type="match status" value="1"/>
</dbReference>
<dbReference type="InterPro" id="IPR014628">
    <property type="entry name" value="Man6P_isomerase_Firm_short"/>
</dbReference>
<dbReference type="NCBIfam" id="TIGR00218">
    <property type="entry name" value="manA"/>
    <property type="match status" value="2"/>
</dbReference>
<comment type="caution">
    <text evidence="13">The sequence shown here is derived from an EMBL/GenBank/DDBJ whole genome shotgun (WGS) entry which is preliminary data.</text>
</comment>
<dbReference type="Pfam" id="PF21621">
    <property type="entry name" value="MPI_cupin_dom"/>
    <property type="match status" value="1"/>
</dbReference>
<evidence type="ECO:0000313" key="15">
    <source>
        <dbReference type="Proteomes" id="UP000665181"/>
    </source>
</evidence>
<dbReference type="InterPro" id="IPR014710">
    <property type="entry name" value="RmlC-like_jellyroll"/>
</dbReference>
<dbReference type="InterPro" id="IPR046457">
    <property type="entry name" value="PMI_typeI_cat"/>
</dbReference>
<keyword evidence="4 7" id="KW-0479">Metal-binding</keyword>
<reference evidence="13" key="2">
    <citation type="submission" date="2021-03" db="EMBL/GenBank/DDBJ databases">
        <title>Isolation of Bacillus subtilis from fermented food sample.</title>
        <authorList>
            <person name="Lakshmanan V."/>
            <person name="Athira K."/>
            <person name="Rajagopal K."/>
        </authorList>
    </citation>
    <scope>NUCLEOTIDE SEQUENCE</scope>
    <source>
        <strain evidence="13">S1</strain>
    </source>
</reference>
<keyword evidence="6 7" id="KW-0413">Isomerase</keyword>
<dbReference type="EC" id="5.3.1.8" evidence="3 7"/>
<evidence type="ECO:0000256" key="7">
    <source>
        <dbReference type="PIRNR" id="PIRNR036894"/>
    </source>
</evidence>
<evidence type="ECO:0000256" key="6">
    <source>
        <dbReference type="ARBA" id="ARBA00023235"/>
    </source>
</evidence>
<dbReference type="PANTHER" id="PTHR42742:SF3">
    <property type="entry name" value="FRUCTOKINASE"/>
    <property type="match status" value="1"/>
</dbReference>
<feature type="domain" description="Phosphomannose isomerase type I catalytic" evidence="10">
    <location>
        <begin position="8"/>
        <end position="105"/>
    </location>
</feature>
<evidence type="ECO:0000256" key="4">
    <source>
        <dbReference type="ARBA" id="ARBA00022723"/>
    </source>
</evidence>
<sequence>MTTEPLFFKPIFKERIWGGTALADFGYTIPSQRTGECWAFAAHQNGQSVVQNGMYKGFTLSELWEHHRHLFGQLEGDRFPLLTKILDADQDLSVQVHPNDEYANIHENGELGKTECWYIIDCQKDAEIIYGHNATTKEELTAMIERGEWDELLRRVKVKPGDFFYVPSGTVHAIGKGILALETQQNSDTTYRLYDYDRKDAEGKLRELHLKKSIEVIEVPSIPERQTVHHEQIDDLLTTTLVECAYFSVGKWNLSGSASLNQQTPFLLISVIEGEGRMISGGYVYPFKKGDHMLLPYGLGEFKLEGYAECIVSHL</sequence>
<dbReference type="GO" id="GO:0005975">
    <property type="term" value="P:carbohydrate metabolic process"/>
    <property type="evidence" value="ECO:0007669"/>
    <property type="project" value="UniProtKB-UniRule"/>
</dbReference>
<feature type="active site" evidence="9">
    <location>
        <position position="192"/>
    </location>
</feature>
<organism evidence="13 15">
    <name type="scientific">Bacillus subtilis</name>
    <dbReference type="NCBI Taxonomy" id="1423"/>
    <lineage>
        <taxon>Bacteria</taxon>
        <taxon>Bacillati</taxon>
        <taxon>Bacillota</taxon>
        <taxon>Bacilli</taxon>
        <taxon>Bacillales</taxon>
        <taxon>Bacillaceae</taxon>
        <taxon>Bacillus</taxon>
    </lineage>
</organism>
<feature type="domain" description="Mannose-6-phosphate isomerase cupin" evidence="11">
    <location>
        <begin position="238"/>
        <end position="314"/>
    </location>
</feature>
<dbReference type="InterPro" id="IPR011051">
    <property type="entry name" value="RmlC_Cupin_sf"/>
</dbReference>
<evidence type="ECO:0000256" key="3">
    <source>
        <dbReference type="ARBA" id="ARBA00011956"/>
    </source>
</evidence>
<evidence type="ECO:0000256" key="9">
    <source>
        <dbReference type="PIRSR" id="PIRSR036894-2"/>
    </source>
</evidence>
<feature type="binding site" evidence="8">
    <location>
        <position position="172"/>
    </location>
    <ligand>
        <name>Zn(2+)</name>
        <dbReference type="ChEBI" id="CHEBI:29105"/>
    </ligand>
</feature>
<dbReference type="Proteomes" id="UP000076442">
    <property type="component" value="Unassembled WGS sequence"/>
</dbReference>